<evidence type="ECO:0000313" key="2">
    <source>
        <dbReference type="Proteomes" id="UP000789375"/>
    </source>
</evidence>
<dbReference type="AlphaFoldDB" id="A0A9N9E4Q2"/>
<sequence>MLKHYLITVSLIDLGSVVEEFQYRPYSHCWWKISTDKENVSFFPLRIGQKTKTCLNNHDFFVTIVVGNKNDIAAPEIGVSSQVNWLNAGPENKSFFMHKFNGDKQAIYVSKIEEDNVFLKFIRITK</sequence>
<keyword evidence="2" id="KW-1185">Reference proteome</keyword>
<name>A0A9N9E4Q2_FUNMO</name>
<comment type="caution">
    <text evidence="1">The sequence shown here is derived from an EMBL/GenBank/DDBJ whole genome shotgun (WGS) entry which is preliminary data.</text>
</comment>
<evidence type="ECO:0000313" key="1">
    <source>
        <dbReference type="EMBL" id="CAG8659650.1"/>
    </source>
</evidence>
<organism evidence="1 2">
    <name type="scientific">Funneliformis mosseae</name>
    <name type="common">Endomycorrhizal fungus</name>
    <name type="synonym">Glomus mosseae</name>
    <dbReference type="NCBI Taxonomy" id="27381"/>
    <lineage>
        <taxon>Eukaryota</taxon>
        <taxon>Fungi</taxon>
        <taxon>Fungi incertae sedis</taxon>
        <taxon>Mucoromycota</taxon>
        <taxon>Glomeromycotina</taxon>
        <taxon>Glomeromycetes</taxon>
        <taxon>Glomerales</taxon>
        <taxon>Glomeraceae</taxon>
        <taxon>Funneliformis</taxon>
    </lineage>
</organism>
<dbReference type="EMBL" id="CAJVPP010005078">
    <property type="protein sequence ID" value="CAG8659650.1"/>
    <property type="molecule type" value="Genomic_DNA"/>
</dbReference>
<proteinExistence type="predicted"/>
<gene>
    <name evidence="1" type="ORF">FMOSSE_LOCUS11876</name>
</gene>
<accession>A0A9N9E4Q2</accession>
<dbReference type="Proteomes" id="UP000789375">
    <property type="component" value="Unassembled WGS sequence"/>
</dbReference>
<reference evidence="1" key="1">
    <citation type="submission" date="2021-06" db="EMBL/GenBank/DDBJ databases">
        <authorList>
            <person name="Kallberg Y."/>
            <person name="Tangrot J."/>
            <person name="Rosling A."/>
        </authorList>
    </citation>
    <scope>NUCLEOTIDE SEQUENCE</scope>
    <source>
        <strain evidence="1">87-6 pot B 2015</strain>
    </source>
</reference>
<protein>
    <submittedName>
        <fullName evidence="1">413_t:CDS:1</fullName>
    </submittedName>
</protein>